<protein>
    <submittedName>
        <fullName evidence="2">Uncharacterized protein</fullName>
    </submittedName>
</protein>
<evidence type="ECO:0000313" key="2">
    <source>
        <dbReference type="EMBL" id="KAH3896538.1"/>
    </source>
</evidence>
<keyword evidence="3" id="KW-1185">Reference proteome</keyword>
<proteinExistence type="predicted"/>
<gene>
    <name evidence="2" type="ORF">DPMN_020715</name>
</gene>
<evidence type="ECO:0000256" key="1">
    <source>
        <dbReference type="SAM" id="SignalP"/>
    </source>
</evidence>
<reference evidence="2" key="1">
    <citation type="journal article" date="2019" name="bioRxiv">
        <title>The Genome of the Zebra Mussel, Dreissena polymorpha: A Resource for Invasive Species Research.</title>
        <authorList>
            <person name="McCartney M.A."/>
            <person name="Auch B."/>
            <person name="Kono T."/>
            <person name="Mallez S."/>
            <person name="Zhang Y."/>
            <person name="Obille A."/>
            <person name="Becker A."/>
            <person name="Abrahante J.E."/>
            <person name="Garbe J."/>
            <person name="Badalamenti J.P."/>
            <person name="Herman A."/>
            <person name="Mangelson H."/>
            <person name="Liachko I."/>
            <person name="Sullivan S."/>
            <person name="Sone E.D."/>
            <person name="Koren S."/>
            <person name="Silverstein K.A.T."/>
            <person name="Beckman K.B."/>
            <person name="Gohl D.M."/>
        </authorList>
    </citation>
    <scope>NUCLEOTIDE SEQUENCE</scope>
    <source>
        <strain evidence="2">Duluth1</strain>
        <tissue evidence="2">Whole animal</tissue>
    </source>
</reference>
<dbReference type="AlphaFoldDB" id="A0A9D4NHA3"/>
<accession>A0A9D4NHA3</accession>
<name>A0A9D4NHA3_DREPO</name>
<evidence type="ECO:0000313" key="3">
    <source>
        <dbReference type="Proteomes" id="UP000828390"/>
    </source>
</evidence>
<feature type="chain" id="PRO_5039020023" evidence="1">
    <location>
        <begin position="25"/>
        <end position="253"/>
    </location>
</feature>
<reference evidence="2" key="2">
    <citation type="submission" date="2020-11" db="EMBL/GenBank/DDBJ databases">
        <authorList>
            <person name="McCartney M.A."/>
            <person name="Auch B."/>
            <person name="Kono T."/>
            <person name="Mallez S."/>
            <person name="Becker A."/>
            <person name="Gohl D.M."/>
            <person name="Silverstein K.A.T."/>
            <person name="Koren S."/>
            <person name="Bechman K.B."/>
            <person name="Herman A."/>
            <person name="Abrahante J.E."/>
            <person name="Garbe J."/>
        </authorList>
    </citation>
    <scope>NUCLEOTIDE SEQUENCE</scope>
    <source>
        <strain evidence="2">Duluth1</strain>
        <tissue evidence="2">Whole animal</tissue>
    </source>
</reference>
<feature type="signal peptide" evidence="1">
    <location>
        <begin position="1"/>
        <end position="24"/>
    </location>
</feature>
<dbReference type="Proteomes" id="UP000828390">
    <property type="component" value="Unassembled WGS sequence"/>
</dbReference>
<comment type="caution">
    <text evidence="2">The sequence shown here is derived from an EMBL/GenBank/DDBJ whole genome shotgun (WGS) entry which is preliminary data.</text>
</comment>
<organism evidence="2 3">
    <name type="scientific">Dreissena polymorpha</name>
    <name type="common">Zebra mussel</name>
    <name type="synonym">Mytilus polymorpha</name>
    <dbReference type="NCBI Taxonomy" id="45954"/>
    <lineage>
        <taxon>Eukaryota</taxon>
        <taxon>Metazoa</taxon>
        <taxon>Spiralia</taxon>
        <taxon>Lophotrochozoa</taxon>
        <taxon>Mollusca</taxon>
        <taxon>Bivalvia</taxon>
        <taxon>Autobranchia</taxon>
        <taxon>Heteroconchia</taxon>
        <taxon>Euheterodonta</taxon>
        <taxon>Imparidentia</taxon>
        <taxon>Neoheterodontei</taxon>
        <taxon>Myida</taxon>
        <taxon>Dreissenoidea</taxon>
        <taxon>Dreissenidae</taxon>
        <taxon>Dreissena</taxon>
    </lineage>
</organism>
<dbReference type="EMBL" id="JAIWYP010000001">
    <property type="protein sequence ID" value="KAH3896538.1"/>
    <property type="molecule type" value="Genomic_DNA"/>
</dbReference>
<sequence>MRVIFLHNLLSSSMITLLPSTGSSINDGLQAAAATIHTFNVTDSDDVVTCSTRAPESTFFELTLHTFSVTDSDNAVNCSARVPENALFEVIAGVASRFTINVKAGVTLRAANGPYVINVDCSDGDNDVTATFTQPVIDTPPSFVSGIPGSSPNVSDSTVTQMLLGKFTTTDPDTTCSVTSPSTTVYEIRNVTSPVNVSQPEFEVRISITVTETAIDFNDQAVPLTLTIRCTDGNPVNVITGTFNVNIVDEVRL</sequence>
<keyword evidence="1" id="KW-0732">Signal</keyword>